<evidence type="ECO:0000256" key="1">
    <source>
        <dbReference type="ARBA" id="ARBA00023012"/>
    </source>
</evidence>
<dbReference type="GO" id="GO:0006355">
    <property type="term" value="P:regulation of DNA-templated transcription"/>
    <property type="evidence" value="ECO:0007669"/>
    <property type="project" value="TreeGrafter"/>
</dbReference>
<evidence type="ECO:0000313" key="7">
    <source>
        <dbReference type="Proteomes" id="UP000188219"/>
    </source>
</evidence>
<dbReference type="Pfam" id="PF04397">
    <property type="entry name" value="LytTR"/>
    <property type="match status" value="1"/>
</dbReference>
<dbReference type="Gene3D" id="2.40.50.1020">
    <property type="entry name" value="LytTr DNA-binding domain"/>
    <property type="match status" value="1"/>
</dbReference>
<dbReference type="OrthoDB" id="236568at2"/>
<dbReference type="RefSeq" id="WP_077405718.1">
    <property type="nucleotide sequence ID" value="NZ_CP019650.1"/>
</dbReference>
<dbReference type="GO" id="GO:0032993">
    <property type="term" value="C:protein-DNA complex"/>
    <property type="evidence" value="ECO:0007669"/>
    <property type="project" value="TreeGrafter"/>
</dbReference>
<dbReference type="Gene3D" id="3.40.50.2300">
    <property type="match status" value="1"/>
</dbReference>
<feature type="domain" description="HTH LytTR-type" evidence="5">
    <location>
        <begin position="147"/>
        <end position="238"/>
    </location>
</feature>
<dbReference type="InterPro" id="IPR039420">
    <property type="entry name" value="WalR-like"/>
</dbReference>
<accession>A0A1Q2M819</accession>
<dbReference type="Proteomes" id="UP000188219">
    <property type="component" value="Chromosome"/>
</dbReference>
<dbReference type="SMART" id="SM00448">
    <property type="entry name" value="REC"/>
    <property type="match status" value="1"/>
</dbReference>
<keyword evidence="1" id="KW-0902">Two-component regulatory system</keyword>
<sequence>MPTAIIADDEPLLRMELADALENLWPELRIIEHADNGAKALRYIEEYQPDIAFLDIRMPSLDGLEVADQVREKCQVVFVTAYDEHAVTAFEQGAIDYVLKPIKMARLAATVSRLRQRLSEKPASDETSSNEPLQWVRASSGNSLRFFPVQDIVYFRSDGKYTKIVTSDDQALIREPLRSLGQTLDSKIFWRINRGIIVNLSHISHVTRDDEGKMTVHLQGEATSLPVSKNHQSQFRGM</sequence>
<evidence type="ECO:0000313" key="6">
    <source>
        <dbReference type="EMBL" id="AQQ68437.1"/>
    </source>
</evidence>
<evidence type="ECO:0000256" key="2">
    <source>
        <dbReference type="ARBA" id="ARBA00023125"/>
    </source>
</evidence>
<reference evidence="6" key="1">
    <citation type="submission" date="2017-02" db="EMBL/GenBank/DDBJ databases">
        <title>Genome of Microbulbifer agarilyticus GP101.</title>
        <authorList>
            <person name="Jung J."/>
            <person name="Bae S.S."/>
            <person name="Baek K."/>
        </authorList>
    </citation>
    <scope>NUCLEOTIDE SEQUENCE [LARGE SCALE GENOMIC DNA]</scope>
    <source>
        <strain evidence="6">GP101</strain>
    </source>
</reference>
<dbReference type="PROSITE" id="PS50930">
    <property type="entry name" value="HTH_LYTTR"/>
    <property type="match status" value="1"/>
</dbReference>
<evidence type="ECO:0008006" key="8">
    <source>
        <dbReference type="Google" id="ProtNLM"/>
    </source>
</evidence>
<evidence type="ECO:0000259" key="5">
    <source>
        <dbReference type="PROSITE" id="PS50930"/>
    </source>
</evidence>
<dbReference type="KEGG" id="maga:Mag101_12940"/>
<feature type="modified residue" description="4-aspartylphosphate" evidence="3">
    <location>
        <position position="55"/>
    </location>
</feature>
<dbReference type="PROSITE" id="PS50110">
    <property type="entry name" value="RESPONSE_REGULATORY"/>
    <property type="match status" value="1"/>
</dbReference>
<evidence type="ECO:0000256" key="3">
    <source>
        <dbReference type="PROSITE-ProRule" id="PRU00169"/>
    </source>
</evidence>
<keyword evidence="3" id="KW-0597">Phosphoprotein</keyword>
<dbReference type="AlphaFoldDB" id="A0A1Q2M819"/>
<dbReference type="PANTHER" id="PTHR48111:SF69">
    <property type="entry name" value="RESPONSE REGULATOR RECEIVER"/>
    <property type="match status" value="1"/>
</dbReference>
<keyword evidence="7" id="KW-1185">Reference proteome</keyword>
<name>A0A1Q2M819_9GAMM</name>
<dbReference type="InterPro" id="IPR007492">
    <property type="entry name" value="LytTR_DNA-bd_dom"/>
</dbReference>
<protein>
    <recommendedName>
        <fullName evidence="8">DNA-binding response regulator</fullName>
    </recommendedName>
</protein>
<dbReference type="SUPFAM" id="SSF52172">
    <property type="entry name" value="CheY-like"/>
    <property type="match status" value="1"/>
</dbReference>
<dbReference type="EMBL" id="CP019650">
    <property type="protein sequence ID" value="AQQ68437.1"/>
    <property type="molecule type" value="Genomic_DNA"/>
</dbReference>
<dbReference type="GO" id="GO:0000976">
    <property type="term" value="F:transcription cis-regulatory region binding"/>
    <property type="evidence" value="ECO:0007669"/>
    <property type="project" value="TreeGrafter"/>
</dbReference>
<evidence type="ECO:0000259" key="4">
    <source>
        <dbReference type="PROSITE" id="PS50110"/>
    </source>
</evidence>
<dbReference type="InterPro" id="IPR011006">
    <property type="entry name" value="CheY-like_superfamily"/>
</dbReference>
<dbReference type="GO" id="GO:0000156">
    <property type="term" value="F:phosphorelay response regulator activity"/>
    <property type="evidence" value="ECO:0007669"/>
    <property type="project" value="TreeGrafter"/>
</dbReference>
<organism evidence="6 7">
    <name type="scientific">Microbulbifer agarilyticus</name>
    <dbReference type="NCBI Taxonomy" id="260552"/>
    <lineage>
        <taxon>Bacteria</taxon>
        <taxon>Pseudomonadati</taxon>
        <taxon>Pseudomonadota</taxon>
        <taxon>Gammaproteobacteria</taxon>
        <taxon>Cellvibrionales</taxon>
        <taxon>Microbulbiferaceae</taxon>
        <taxon>Microbulbifer</taxon>
    </lineage>
</organism>
<keyword evidence="2" id="KW-0238">DNA-binding</keyword>
<dbReference type="PANTHER" id="PTHR48111">
    <property type="entry name" value="REGULATOR OF RPOS"/>
    <property type="match status" value="1"/>
</dbReference>
<dbReference type="SMART" id="SM00850">
    <property type="entry name" value="LytTR"/>
    <property type="match status" value="1"/>
</dbReference>
<dbReference type="InterPro" id="IPR001789">
    <property type="entry name" value="Sig_transdc_resp-reg_receiver"/>
</dbReference>
<gene>
    <name evidence="6" type="ORF">Mag101_12940</name>
</gene>
<dbReference type="STRING" id="260552.Mag101_12940"/>
<feature type="domain" description="Response regulatory" evidence="4">
    <location>
        <begin position="3"/>
        <end position="115"/>
    </location>
</feature>
<proteinExistence type="predicted"/>
<dbReference type="GO" id="GO:0005829">
    <property type="term" value="C:cytosol"/>
    <property type="evidence" value="ECO:0007669"/>
    <property type="project" value="TreeGrafter"/>
</dbReference>
<dbReference type="Pfam" id="PF00072">
    <property type="entry name" value="Response_reg"/>
    <property type="match status" value="1"/>
</dbReference>